<dbReference type="AlphaFoldDB" id="A0A6A1WEI3"/>
<keyword evidence="1" id="KW-0808">Transferase</keyword>
<keyword evidence="1" id="KW-0418">Kinase</keyword>
<dbReference type="Proteomes" id="UP000516437">
    <property type="component" value="Chromosome 2"/>
</dbReference>
<dbReference type="Gene3D" id="1.10.510.10">
    <property type="entry name" value="Transferase(Phosphotransferase) domain 1"/>
    <property type="match status" value="1"/>
</dbReference>
<protein>
    <submittedName>
        <fullName evidence="1">Receptor-like serine/threonine-protein kinase SD1-8</fullName>
    </submittedName>
</protein>
<dbReference type="OrthoDB" id="1724848at2759"/>
<dbReference type="SUPFAM" id="SSF56112">
    <property type="entry name" value="Protein kinase-like (PK-like)"/>
    <property type="match status" value="1"/>
</dbReference>
<dbReference type="GO" id="GO:0016301">
    <property type="term" value="F:kinase activity"/>
    <property type="evidence" value="ECO:0007669"/>
    <property type="project" value="UniProtKB-KW"/>
</dbReference>
<dbReference type="EMBL" id="RXIC02000020">
    <property type="protein sequence ID" value="KAB1222766.1"/>
    <property type="molecule type" value="Genomic_DNA"/>
</dbReference>
<evidence type="ECO:0000313" key="2">
    <source>
        <dbReference type="Proteomes" id="UP000516437"/>
    </source>
</evidence>
<sequence>MVYLFTKQTSPKAPLHHLLSEGRGELPTGQEIAVKRHAENSGRGQQEFKNEAWRLWNEEKAWEVMDVLLDNNFLISEALRCIQVGLLCVQHRPEERPTMSSVLLMLDNENALLPQPGLPGYYAARSLP</sequence>
<reference evidence="1 2" key="1">
    <citation type="journal article" date="2019" name="Plant Biotechnol. J.">
        <title>The red bayberry genome and genetic basis of sex determination.</title>
        <authorList>
            <person name="Jia H.M."/>
            <person name="Jia H.J."/>
            <person name="Cai Q.L."/>
            <person name="Wang Y."/>
            <person name="Zhao H.B."/>
            <person name="Yang W.F."/>
            <person name="Wang G.Y."/>
            <person name="Li Y.H."/>
            <person name="Zhan D.L."/>
            <person name="Shen Y.T."/>
            <person name="Niu Q.F."/>
            <person name="Chang L."/>
            <person name="Qiu J."/>
            <person name="Zhao L."/>
            <person name="Xie H.B."/>
            <person name="Fu W.Y."/>
            <person name="Jin J."/>
            <person name="Li X.W."/>
            <person name="Jiao Y."/>
            <person name="Zhou C.C."/>
            <person name="Tu T."/>
            <person name="Chai C.Y."/>
            <person name="Gao J.L."/>
            <person name="Fan L.J."/>
            <person name="van de Weg E."/>
            <person name="Wang J.Y."/>
            <person name="Gao Z.S."/>
        </authorList>
    </citation>
    <scope>NUCLEOTIDE SEQUENCE [LARGE SCALE GENOMIC DNA]</scope>
    <source>
        <tissue evidence="1">Leaves</tissue>
    </source>
</reference>
<gene>
    <name evidence="1" type="ORF">CJ030_MR2G029007</name>
</gene>
<comment type="caution">
    <text evidence="1">The sequence shown here is derived from an EMBL/GenBank/DDBJ whole genome shotgun (WGS) entry which is preliminary data.</text>
</comment>
<organism evidence="1 2">
    <name type="scientific">Morella rubra</name>
    <name type="common">Chinese bayberry</name>
    <dbReference type="NCBI Taxonomy" id="262757"/>
    <lineage>
        <taxon>Eukaryota</taxon>
        <taxon>Viridiplantae</taxon>
        <taxon>Streptophyta</taxon>
        <taxon>Embryophyta</taxon>
        <taxon>Tracheophyta</taxon>
        <taxon>Spermatophyta</taxon>
        <taxon>Magnoliopsida</taxon>
        <taxon>eudicotyledons</taxon>
        <taxon>Gunneridae</taxon>
        <taxon>Pentapetalae</taxon>
        <taxon>rosids</taxon>
        <taxon>fabids</taxon>
        <taxon>Fagales</taxon>
        <taxon>Myricaceae</taxon>
        <taxon>Morella</taxon>
    </lineage>
</organism>
<keyword evidence="1" id="KW-0675">Receptor</keyword>
<accession>A0A6A1WEI3</accession>
<dbReference type="InterPro" id="IPR011009">
    <property type="entry name" value="Kinase-like_dom_sf"/>
</dbReference>
<dbReference type="PANTHER" id="PTHR27006">
    <property type="entry name" value="PROMASTIGOTE SURFACE ANTIGEN PROTEIN PSA"/>
    <property type="match status" value="1"/>
</dbReference>
<name>A0A6A1WEI3_9ROSI</name>
<proteinExistence type="predicted"/>
<dbReference type="PANTHER" id="PTHR27006:SF587">
    <property type="entry name" value="RECEPTOR-LIKE SERINE_THREONINE-PROTEIN KINASE"/>
    <property type="match status" value="1"/>
</dbReference>
<keyword evidence="2" id="KW-1185">Reference proteome</keyword>
<evidence type="ECO:0000313" key="1">
    <source>
        <dbReference type="EMBL" id="KAB1222766.1"/>
    </source>
</evidence>